<proteinExistence type="predicted"/>
<dbReference type="Gene3D" id="2.170.270.10">
    <property type="entry name" value="SET domain"/>
    <property type="match status" value="1"/>
</dbReference>
<evidence type="ECO:0000256" key="2">
    <source>
        <dbReference type="ARBA" id="ARBA00022771"/>
    </source>
</evidence>
<name>A0A1D1V5C9_RAMVA</name>
<dbReference type="SUPFAM" id="SSF82199">
    <property type="entry name" value="SET domain"/>
    <property type="match status" value="1"/>
</dbReference>
<reference evidence="7 8" key="1">
    <citation type="journal article" date="2016" name="Nat. Commun.">
        <title>Extremotolerant tardigrade genome and improved radiotolerance of human cultured cells by tardigrade-unique protein.</title>
        <authorList>
            <person name="Hashimoto T."/>
            <person name="Horikawa D.D."/>
            <person name="Saito Y."/>
            <person name="Kuwahara H."/>
            <person name="Kozuka-Hata H."/>
            <person name="Shin-I T."/>
            <person name="Minakuchi Y."/>
            <person name="Ohishi K."/>
            <person name="Motoyama A."/>
            <person name="Aizu T."/>
            <person name="Enomoto A."/>
            <person name="Kondo K."/>
            <person name="Tanaka S."/>
            <person name="Hara Y."/>
            <person name="Koshikawa S."/>
            <person name="Sagara H."/>
            <person name="Miura T."/>
            <person name="Yokobori S."/>
            <person name="Miyagawa K."/>
            <person name="Suzuki Y."/>
            <person name="Kubo T."/>
            <person name="Oyama M."/>
            <person name="Kohara Y."/>
            <person name="Fujiyama A."/>
            <person name="Arakawa K."/>
            <person name="Katayama T."/>
            <person name="Toyoda A."/>
            <person name="Kunieda T."/>
        </authorList>
    </citation>
    <scope>NUCLEOTIDE SEQUENCE [LARGE SCALE GENOMIC DNA]</scope>
    <source>
        <strain evidence="7 8">YOKOZUNA-1</strain>
    </source>
</reference>
<feature type="compositionally biased region" description="Gly residues" evidence="5">
    <location>
        <begin position="471"/>
        <end position="480"/>
    </location>
</feature>
<protein>
    <recommendedName>
        <fullName evidence="6">MYND-type domain-containing protein</fullName>
    </recommendedName>
</protein>
<keyword evidence="2 4" id="KW-0863">Zinc-finger</keyword>
<keyword evidence="8" id="KW-1185">Reference proteome</keyword>
<dbReference type="PROSITE" id="PS50865">
    <property type="entry name" value="ZF_MYND_2"/>
    <property type="match status" value="1"/>
</dbReference>
<keyword evidence="1" id="KW-0479">Metal-binding</keyword>
<dbReference type="PANTHER" id="PTHR12197:SF251">
    <property type="entry name" value="EG:BACR7C10.4 PROTEIN"/>
    <property type="match status" value="1"/>
</dbReference>
<organism evidence="7 8">
    <name type="scientific">Ramazzottius varieornatus</name>
    <name type="common">Water bear</name>
    <name type="synonym">Tardigrade</name>
    <dbReference type="NCBI Taxonomy" id="947166"/>
    <lineage>
        <taxon>Eukaryota</taxon>
        <taxon>Metazoa</taxon>
        <taxon>Ecdysozoa</taxon>
        <taxon>Tardigrada</taxon>
        <taxon>Eutardigrada</taxon>
        <taxon>Parachela</taxon>
        <taxon>Hypsibioidea</taxon>
        <taxon>Ramazzottiidae</taxon>
        <taxon>Ramazzottius</taxon>
    </lineage>
</organism>
<evidence type="ECO:0000259" key="6">
    <source>
        <dbReference type="PROSITE" id="PS50865"/>
    </source>
</evidence>
<dbReference type="Gene3D" id="1.10.220.160">
    <property type="match status" value="1"/>
</dbReference>
<dbReference type="GO" id="GO:0005634">
    <property type="term" value="C:nucleus"/>
    <property type="evidence" value="ECO:0007669"/>
    <property type="project" value="TreeGrafter"/>
</dbReference>
<dbReference type="InterPro" id="IPR050869">
    <property type="entry name" value="H3K4_H4K5_MeTrfase"/>
</dbReference>
<dbReference type="STRING" id="947166.A0A1D1V5C9"/>
<dbReference type="Pfam" id="PF01753">
    <property type="entry name" value="zf-MYND"/>
    <property type="match status" value="1"/>
</dbReference>
<comment type="caution">
    <text evidence="7">The sequence shown here is derived from an EMBL/GenBank/DDBJ whole genome shotgun (WGS) entry which is preliminary data.</text>
</comment>
<dbReference type="GO" id="GO:0008270">
    <property type="term" value="F:zinc ion binding"/>
    <property type="evidence" value="ECO:0007669"/>
    <property type="project" value="UniProtKB-KW"/>
</dbReference>
<dbReference type="AlphaFoldDB" id="A0A1D1V5C9"/>
<evidence type="ECO:0000256" key="5">
    <source>
        <dbReference type="SAM" id="MobiDB-lite"/>
    </source>
</evidence>
<accession>A0A1D1V5C9</accession>
<feature type="domain" description="MYND-type" evidence="6">
    <location>
        <begin position="29"/>
        <end position="68"/>
    </location>
</feature>
<dbReference type="EMBL" id="BDGG01000003">
    <property type="protein sequence ID" value="GAU95935.1"/>
    <property type="molecule type" value="Genomic_DNA"/>
</dbReference>
<dbReference type="PROSITE" id="PS01360">
    <property type="entry name" value="ZF_MYND_1"/>
    <property type="match status" value="1"/>
</dbReference>
<dbReference type="OrthoDB" id="265717at2759"/>
<sequence length="480" mass="53445">MPRYQLGDRILKNHPFSYVLEGSRRGQFCEYCFAFDPSAKRCAKCKIACYCSPECQKKAWKENHKHECGGLLRTEGKLSSFMYLLAQTVLKLKMGLDSEDSSRNETPFKRKFYHLASHWSEAKEDKEIATYVAESSTTLSSFFNDPAYADLLQFDSLGEIYSRIKSNAYSIQGSFNECIGHGLFLSAGKFDHSCRPNACQSYDGPDMLVYAIDEIAALDDVRVTYADLNQPTRLRRQYLKEQYFFHCECVGCQDLIHDAFLQSAMCIDKKCGESVPFKAQAPGDYKCAHCGTKYPDQSVAAAEDLMSHAEVAMKQMQSRAAAGDFTTVVKLADPILRDAAGLLHPKNFVICTMSLLCSSAYTSMSNLPMAFTFSQNALEGTTFAYPPKHIAVGSHLLQLVHIGLKMRIRDKSLYEDLELLAKNAVDITADATGIGSAVYKKALEMLMTLTTALRQSLPSAIQQSHGHQHGHGGGCCNHHH</sequence>
<evidence type="ECO:0000313" key="8">
    <source>
        <dbReference type="Proteomes" id="UP000186922"/>
    </source>
</evidence>
<evidence type="ECO:0000256" key="3">
    <source>
        <dbReference type="ARBA" id="ARBA00022833"/>
    </source>
</evidence>
<dbReference type="SUPFAM" id="SSF144232">
    <property type="entry name" value="HIT/MYND zinc finger-like"/>
    <property type="match status" value="1"/>
</dbReference>
<dbReference type="InterPro" id="IPR046341">
    <property type="entry name" value="SET_dom_sf"/>
</dbReference>
<dbReference type="Proteomes" id="UP000186922">
    <property type="component" value="Unassembled WGS sequence"/>
</dbReference>
<gene>
    <name evidence="7" type="primary">RvY_07453-1</name>
    <name evidence="7" type="synonym">RvY_07453.1</name>
    <name evidence="7" type="ORF">RvY_07453</name>
</gene>
<evidence type="ECO:0000313" key="7">
    <source>
        <dbReference type="EMBL" id="GAU95935.1"/>
    </source>
</evidence>
<evidence type="ECO:0000256" key="1">
    <source>
        <dbReference type="ARBA" id="ARBA00022723"/>
    </source>
</evidence>
<dbReference type="Gene3D" id="6.10.140.2220">
    <property type="match status" value="1"/>
</dbReference>
<keyword evidence="3" id="KW-0862">Zinc</keyword>
<dbReference type="InterPro" id="IPR002893">
    <property type="entry name" value="Znf_MYND"/>
</dbReference>
<feature type="region of interest" description="Disordered" evidence="5">
    <location>
        <begin position="460"/>
        <end position="480"/>
    </location>
</feature>
<evidence type="ECO:0000256" key="4">
    <source>
        <dbReference type="PROSITE-ProRule" id="PRU00134"/>
    </source>
</evidence>
<dbReference type="PANTHER" id="PTHR12197">
    <property type="entry name" value="HISTONE-LYSINE N-METHYLTRANSFERASE SMYD"/>
    <property type="match status" value="1"/>
</dbReference>